<evidence type="ECO:0000313" key="1">
    <source>
        <dbReference type="EMBL" id="RRT62780.1"/>
    </source>
</evidence>
<protein>
    <submittedName>
        <fullName evidence="1">Uncharacterized protein</fullName>
    </submittedName>
</protein>
<dbReference type="EMBL" id="AMZH03006854">
    <property type="protein sequence ID" value="RRT62780.1"/>
    <property type="molecule type" value="Genomic_DNA"/>
</dbReference>
<organism evidence="1 2">
    <name type="scientific">Ensete ventricosum</name>
    <name type="common">Abyssinian banana</name>
    <name type="synonym">Musa ensete</name>
    <dbReference type="NCBI Taxonomy" id="4639"/>
    <lineage>
        <taxon>Eukaryota</taxon>
        <taxon>Viridiplantae</taxon>
        <taxon>Streptophyta</taxon>
        <taxon>Embryophyta</taxon>
        <taxon>Tracheophyta</taxon>
        <taxon>Spermatophyta</taxon>
        <taxon>Magnoliopsida</taxon>
        <taxon>Liliopsida</taxon>
        <taxon>Zingiberales</taxon>
        <taxon>Musaceae</taxon>
        <taxon>Ensete</taxon>
    </lineage>
</organism>
<accession>A0A426ZFM6</accession>
<sequence length="134" mass="15074">MEARRAIEAEDSELALDLALALHHSKEAEARPEEAQDKVAAIGDEAVESTMEDKQQVEFRYQIATSRFKVRYPELEVDEVLPLDVKVPIHMEVPFDDRPTTLPSPSAKLWMLGPLTQRLRSAFDEVSEGLTSTP</sequence>
<dbReference type="AlphaFoldDB" id="A0A426ZFM6"/>
<proteinExistence type="predicted"/>
<comment type="caution">
    <text evidence="1">The sequence shown here is derived from an EMBL/GenBank/DDBJ whole genome shotgun (WGS) entry which is preliminary data.</text>
</comment>
<name>A0A426ZFM6_ENSVE</name>
<gene>
    <name evidence="1" type="ORF">B296_00013933</name>
</gene>
<evidence type="ECO:0000313" key="2">
    <source>
        <dbReference type="Proteomes" id="UP000287651"/>
    </source>
</evidence>
<reference evidence="1 2" key="1">
    <citation type="journal article" date="2014" name="Agronomy (Basel)">
        <title>A Draft Genome Sequence for Ensete ventricosum, the Drought-Tolerant Tree Against Hunger.</title>
        <authorList>
            <person name="Harrison J."/>
            <person name="Moore K.A."/>
            <person name="Paszkiewicz K."/>
            <person name="Jones T."/>
            <person name="Grant M."/>
            <person name="Ambacheew D."/>
            <person name="Muzemil S."/>
            <person name="Studholme D.J."/>
        </authorList>
    </citation>
    <scope>NUCLEOTIDE SEQUENCE [LARGE SCALE GENOMIC DNA]</scope>
</reference>
<dbReference type="Proteomes" id="UP000287651">
    <property type="component" value="Unassembled WGS sequence"/>
</dbReference>